<sequence>MKSATRRQRRQLSTQQRYNEAGNDVRTQRAMKGQPSERVKCWWNFDDNVDVTRLDTMSTSTNCGQRDAHDGAPYNERRMTNDDGPPWRSTINSSSPIESWKTL</sequence>
<keyword evidence="3" id="KW-1185">Reference proteome</keyword>
<feature type="region of interest" description="Disordered" evidence="1">
    <location>
        <begin position="60"/>
        <end position="103"/>
    </location>
</feature>
<proteinExistence type="predicted"/>
<dbReference type="EMBL" id="BSXT01002291">
    <property type="protein sequence ID" value="GMF48212.1"/>
    <property type="molecule type" value="Genomic_DNA"/>
</dbReference>
<protein>
    <submittedName>
        <fullName evidence="2">Unnamed protein product</fullName>
    </submittedName>
</protein>
<comment type="caution">
    <text evidence="2">The sequence shown here is derived from an EMBL/GenBank/DDBJ whole genome shotgun (WGS) entry which is preliminary data.</text>
</comment>
<evidence type="ECO:0000256" key="1">
    <source>
        <dbReference type="SAM" id="MobiDB-lite"/>
    </source>
</evidence>
<evidence type="ECO:0000313" key="2">
    <source>
        <dbReference type="EMBL" id="GMF48212.1"/>
    </source>
</evidence>
<accession>A0A9W7D2F4</accession>
<feature type="compositionally biased region" description="Basic and acidic residues" evidence="1">
    <location>
        <begin position="66"/>
        <end position="81"/>
    </location>
</feature>
<feature type="compositionally biased region" description="Basic residues" evidence="1">
    <location>
        <begin position="1"/>
        <end position="10"/>
    </location>
</feature>
<dbReference type="Proteomes" id="UP001165121">
    <property type="component" value="Unassembled WGS sequence"/>
</dbReference>
<feature type="region of interest" description="Disordered" evidence="1">
    <location>
        <begin position="1"/>
        <end position="33"/>
    </location>
</feature>
<name>A0A9W7D2F4_9STRA</name>
<organism evidence="2 3">
    <name type="scientific">Phytophthora fragariaefolia</name>
    <dbReference type="NCBI Taxonomy" id="1490495"/>
    <lineage>
        <taxon>Eukaryota</taxon>
        <taxon>Sar</taxon>
        <taxon>Stramenopiles</taxon>
        <taxon>Oomycota</taxon>
        <taxon>Peronosporomycetes</taxon>
        <taxon>Peronosporales</taxon>
        <taxon>Peronosporaceae</taxon>
        <taxon>Phytophthora</taxon>
    </lineage>
</organism>
<dbReference type="AlphaFoldDB" id="A0A9W7D2F4"/>
<feature type="compositionally biased region" description="Polar residues" evidence="1">
    <location>
        <begin position="89"/>
        <end position="103"/>
    </location>
</feature>
<gene>
    <name evidence="2" type="ORF">Pfra01_001852600</name>
</gene>
<evidence type="ECO:0000313" key="3">
    <source>
        <dbReference type="Proteomes" id="UP001165121"/>
    </source>
</evidence>
<reference evidence="2" key="1">
    <citation type="submission" date="2023-04" db="EMBL/GenBank/DDBJ databases">
        <title>Phytophthora fragariaefolia NBRC 109709.</title>
        <authorList>
            <person name="Ichikawa N."/>
            <person name="Sato H."/>
            <person name="Tonouchi N."/>
        </authorList>
    </citation>
    <scope>NUCLEOTIDE SEQUENCE</scope>
    <source>
        <strain evidence="2">NBRC 109709</strain>
    </source>
</reference>